<name>Q2S7I9_HAHCH</name>
<evidence type="ECO:0000313" key="1">
    <source>
        <dbReference type="EMBL" id="ABC33385.1"/>
    </source>
</evidence>
<gene>
    <name evidence="1" type="ordered locus">HCH_06760</name>
</gene>
<keyword evidence="2" id="KW-1185">Reference proteome</keyword>
<dbReference type="EMBL" id="CP000155">
    <property type="protein sequence ID" value="ABC33385.1"/>
    <property type="molecule type" value="Genomic_DNA"/>
</dbReference>
<accession>Q2S7I9</accession>
<dbReference type="KEGG" id="hch:HCH_06760"/>
<proteinExistence type="predicted"/>
<dbReference type="AlphaFoldDB" id="Q2S7I9"/>
<protein>
    <submittedName>
        <fullName evidence="1">Uncharacterized protein</fullName>
    </submittedName>
</protein>
<evidence type="ECO:0000313" key="2">
    <source>
        <dbReference type="Proteomes" id="UP000000238"/>
    </source>
</evidence>
<sequence>MATYYLSFFPYIDIYASLAEESTAFIQAVFFVPFIIICLMCLTKWVTNANFILSGICIPVFVLSYAITSGFDVKIKNMIAIQSGLFDKALPFPKSIEQEGDKKEFYFPEMGVSLVANIKWNKQYLQSPYFPYISYSENENKIAEIRPKCFNPPTVSIPESIIDLSHRKEIGDIECYTNNDIYSCLARENKSSQYFQKWHWFAISMSNSLSAQIDILQYEDDAFIEREIKNLLSSIKLGQPNGESCPLIVPSEWL</sequence>
<dbReference type="Proteomes" id="UP000000238">
    <property type="component" value="Chromosome"/>
</dbReference>
<reference evidence="1 2" key="1">
    <citation type="journal article" date="2005" name="Nucleic Acids Res.">
        <title>Genomic blueprint of Hahella chejuensis, a marine microbe producing an algicidal agent.</title>
        <authorList>
            <person name="Jeong H."/>
            <person name="Yim J.H."/>
            <person name="Lee C."/>
            <person name="Choi S.-H."/>
            <person name="Park Y.K."/>
            <person name="Yoon S.H."/>
            <person name="Hur C.-G."/>
            <person name="Kang H.-Y."/>
            <person name="Kim D."/>
            <person name="Lee H.H."/>
            <person name="Park K.H."/>
            <person name="Park S.-H."/>
            <person name="Park H.-S."/>
            <person name="Lee H.K."/>
            <person name="Oh T.K."/>
            <person name="Kim J.F."/>
        </authorList>
    </citation>
    <scope>NUCLEOTIDE SEQUENCE [LARGE SCALE GENOMIC DNA]</scope>
    <source>
        <strain evidence="1 2">KCTC 2396</strain>
    </source>
</reference>
<organism evidence="1 2">
    <name type="scientific">Hahella chejuensis (strain KCTC 2396)</name>
    <dbReference type="NCBI Taxonomy" id="349521"/>
    <lineage>
        <taxon>Bacteria</taxon>
        <taxon>Pseudomonadati</taxon>
        <taxon>Pseudomonadota</taxon>
        <taxon>Gammaproteobacteria</taxon>
        <taxon>Oceanospirillales</taxon>
        <taxon>Hahellaceae</taxon>
        <taxon>Hahella</taxon>
    </lineage>
</organism>
<dbReference type="HOGENOM" id="CLU_1093105_0_0_6"/>